<keyword evidence="2" id="KW-1185">Reference proteome</keyword>
<dbReference type="RefSeq" id="WP_204637831.1">
    <property type="nucleotide sequence ID" value="NZ_JADIKC010000011.1"/>
</dbReference>
<accession>A0ABS2JWI5</accession>
<protein>
    <submittedName>
        <fullName evidence="1">DUF1579 family protein</fullName>
    </submittedName>
</protein>
<gene>
    <name evidence="1" type="ORF">ISP20_19600</name>
</gene>
<reference evidence="1 2" key="1">
    <citation type="submission" date="2020-10" db="EMBL/GenBank/DDBJ databases">
        <title>Phylogeny of dyella-like bacteria.</title>
        <authorList>
            <person name="Fu J."/>
        </authorList>
    </citation>
    <scope>NUCLEOTIDE SEQUENCE [LARGE SCALE GENOMIC DNA]</scope>
    <source>
        <strain evidence="1 2">THG-B117</strain>
    </source>
</reference>
<dbReference type="Pfam" id="PF07617">
    <property type="entry name" value="DUF1579"/>
    <property type="match status" value="1"/>
</dbReference>
<dbReference type="EMBL" id="JADIKC010000011">
    <property type="protein sequence ID" value="MBM7123378.1"/>
    <property type="molecule type" value="Genomic_DNA"/>
</dbReference>
<sequence length="153" mass="17120">MPQNMPTELHDSLRPLEGDWTGEGEVYPNPWGPSGPTQCAWKFRMAHSGFHMIHDYREVRDGSFRFEAHGVISVDPSTGSIVWFLFDDYGFPPVDPARGGWKDGCLELVKSTPRGVGRTQLELSEQGLVYTVDFTPPGANEPMVVARSTLRRV</sequence>
<proteinExistence type="predicted"/>
<comment type="caution">
    <text evidence="1">The sequence shown here is derived from an EMBL/GenBank/DDBJ whole genome shotgun (WGS) entry which is preliminary data.</text>
</comment>
<dbReference type="Proteomes" id="UP001430065">
    <property type="component" value="Unassembled WGS sequence"/>
</dbReference>
<organism evidence="1 2">
    <name type="scientific">Dyella kyungheensis</name>
    <dbReference type="NCBI Taxonomy" id="1242174"/>
    <lineage>
        <taxon>Bacteria</taxon>
        <taxon>Pseudomonadati</taxon>
        <taxon>Pseudomonadota</taxon>
        <taxon>Gammaproteobacteria</taxon>
        <taxon>Lysobacterales</taxon>
        <taxon>Rhodanobacteraceae</taxon>
        <taxon>Dyella</taxon>
    </lineage>
</organism>
<dbReference type="InterPro" id="IPR011473">
    <property type="entry name" value="DUF1579"/>
</dbReference>
<evidence type="ECO:0000313" key="2">
    <source>
        <dbReference type="Proteomes" id="UP001430065"/>
    </source>
</evidence>
<name>A0ABS2JWI5_9GAMM</name>
<evidence type="ECO:0000313" key="1">
    <source>
        <dbReference type="EMBL" id="MBM7123378.1"/>
    </source>
</evidence>